<feature type="transmembrane region" description="Helical" evidence="10">
    <location>
        <begin position="34"/>
        <end position="54"/>
    </location>
</feature>
<dbReference type="GO" id="GO:0005886">
    <property type="term" value="C:plasma membrane"/>
    <property type="evidence" value="ECO:0007669"/>
    <property type="project" value="UniProtKB-SubCell"/>
</dbReference>
<keyword evidence="7 10" id="KW-0472">Membrane</keyword>
<reference evidence="11" key="1">
    <citation type="submission" date="2025-05" db="UniProtKB">
        <authorList>
            <consortium name="RefSeq"/>
        </authorList>
    </citation>
    <scope>NUCLEOTIDE SEQUENCE [LARGE SCALE GENOMIC DNA]</scope>
    <source>
        <strain evidence="11">14028-0561.14</strain>
    </source>
</reference>
<evidence type="ECO:0000256" key="3">
    <source>
        <dbReference type="ARBA" id="ARBA00022606"/>
    </source>
</evidence>
<evidence type="ECO:0000313" key="12">
    <source>
        <dbReference type="RefSeq" id="XP_017024376.3"/>
    </source>
</evidence>
<dbReference type="OrthoDB" id="7548151at2759"/>
<evidence type="ECO:0000256" key="1">
    <source>
        <dbReference type="ARBA" id="ARBA00004651"/>
    </source>
</evidence>
<evidence type="ECO:0000256" key="8">
    <source>
        <dbReference type="ARBA" id="ARBA00023170"/>
    </source>
</evidence>
<dbReference type="GeneID" id="108076161"/>
<keyword evidence="4 10" id="KW-0812">Transmembrane</keyword>
<feature type="transmembrane region" description="Helical" evidence="10">
    <location>
        <begin position="255"/>
        <end position="275"/>
    </location>
</feature>
<keyword evidence="9 10" id="KW-0807">Transducer</keyword>
<dbReference type="PANTHER" id="PTHR21137">
    <property type="entry name" value="ODORANT RECEPTOR"/>
    <property type="match status" value="1"/>
</dbReference>
<dbReference type="InterPro" id="IPR004117">
    <property type="entry name" value="7tm6_olfct_rcpt"/>
</dbReference>
<keyword evidence="5 10" id="KW-0552">Olfaction</keyword>
<evidence type="ECO:0000256" key="4">
    <source>
        <dbReference type="ARBA" id="ARBA00022692"/>
    </source>
</evidence>
<evidence type="ECO:0000313" key="11">
    <source>
        <dbReference type="Proteomes" id="UP001652661"/>
    </source>
</evidence>
<evidence type="ECO:0000256" key="7">
    <source>
        <dbReference type="ARBA" id="ARBA00023136"/>
    </source>
</evidence>
<dbReference type="AlphaFoldDB" id="A0A6P4ING8"/>
<dbReference type="PANTHER" id="PTHR21137:SF35">
    <property type="entry name" value="ODORANT RECEPTOR 19A-RELATED"/>
    <property type="match status" value="1"/>
</dbReference>
<dbReference type="Proteomes" id="UP001652661">
    <property type="component" value="Chromosome 2R"/>
</dbReference>
<comment type="caution">
    <text evidence="10">Lacks conserved residue(s) required for the propagation of feature annotation.</text>
</comment>
<comment type="similarity">
    <text evidence="10">Belongs to the insect chemoreceptor superfamily. Heteromeric odorant receptor channel (TC 1.A.69) family.</text>
</comment>
<keyword evidence="6 10" id="KW-1133">Transmembrane helix</keyword>
<evidence type="ECO:0000256" key="9">
    <source>
        <dbReference type="ARBA" id="ARBA00023224"/>
    </source>
</evidence>
<dbReference type="GO" id="GO:0007165">
    <property type="term" value="P:signal transduction"/>
    <property type="evidence" value="ECO:0007669"/>
    <property type="project" value="UniProtKB-KW"/>
</dbReference>
<sequence>MSGSNINSLSHFQSHRYALMMLFFDPKKLEAGEGVYICGTIIVSLLFSLGFPLHLGMKLFRNETRNQNMLNLGTFLPCLGASSKFIIYALNFGKVRRMEELLRLLDQRVSGHKQRSIYAQVRTRLRVMVGLFIGIYAPCGITAVMMFLFAEERSLMYYAWFPFDWKSSFVSYCLANGYQSAGISYQLVQNYVNDCFPALVLCLVAAHAKILYCRLEEIGENPLQNAERELEKCITDHKNLLELFRITEAFMSFPMAIQFLCSAVNSCLGIASFLFSTDEPMVRAYSLCYTLAMILQIFPCCYFGTESEFWFGRLHYAAFSCNWLIQERSFKRKLMLFVERSLKSSTAMACGMVSVSLMTFFATLKFAYSLFTIILRID</sequence>
<feature type="transmembrane region" description="Helical" evidence="10">
    <location>
        <begin position="74"/>
        <end position="93"/>
    </location>
</feature>
<comment type="subcellular location">
    <subcellularLocation>
        <location evidence="1 10">Cell membrane</location>
        <topology evidence="1 10">Multi-pass membrane protein</topology>
    </subcellularLocation>
</comment>
<keyword evidence="3 10" id="KW-0716">Sensory transduction</keyword>
<dbReference type="GO" id="GO:0005549">
    <property type="term" value="F:odorant binding"/>
    <property type="evidence" value="ECO:0007669"/>
    <property type="project" value="InterPro"/>
</dbReference>
<dbReference type="GO" id="GO:0004984">
    <property type="term" value="F:olfactory receptor activity"/>
    <property type="evidence" value="ECO:0007669"/>
    <property type="project" value="InterPro"/>
</dbReference>
<accession>A0A6P4ING8</accession>
<reference evidence="12" key="2">
    <citation type="submission" date="2025-08" db="UniProtKB">
        <authorList>
            <consortium name="RefSeq"/>
        </authorList>
    </citation>
    <scope>IDENTIFICATION</scope>
    <source>
        <strain evidence="12">14028-0561.14</strain>
        <tissue evidence="12">Whole fly</tissue>
    </source>
</reference>
<feature type="transmembrane region" description="Helical" evidence="10">
    <location>
        <begin position="287"/>
        <end position="305"/>
    </location>
</feature>
<organism evidence="11 12">
    <name type="scientific">Drosophila kikkawai</name>
    <name type="common">Fruit fly</name>
    <dbReference type="NCBI Taxonomy" id="30033"/>
    <lineage>
        <taxon>Eukaryota</taxon>
        <taxon>Metazoa</taxon>
        <taxon>Ecdysozoa</taxon>
        <taxon>Arthropoda</taxon>
        <taxon>Hexapoda</taxon>
        <taxon>Insecta</taxon>
        <taxon>Pterygota</taxon>
        <taxon>Neoptera</taxon>
        <taxon>Endopterygota</taxon>
        <taxon>Diptera</taxon>
        <taxon>Brachycera</taxon>
        <taxon>Muscomorpha</taxon>
        <taxon>Ephydroidea</taxon>
        <taxon>Drosophilidae</taxon>
        <taxon>Drosophila</taxon>
        <taxon>Sophophora</taxon>
    </lineage>
</organism>
<gene>
    <name evidence="12" type="primary">LOC108076161</name>
</gene>
<name>A0A6P4ING8_DROKI</name>
<feature type="transmembrane region" description="Helical" evidence="10">
    <location>
        <begin position="125"/>
        <end position="150"/>
    </location>
</feature>
<keyword evidence="8 10" id="KW-0675">Receptor</keyword>
<evidence type="ECO:0000256" key="5">
    <source>
        <dbReference type="ARBA" id="ARBA00022725"/>
    </source>
</evidence>
<dbReference type="Pfam" id="PF02949">
    <property type="entry name" value="7tm_6"/>
    <property type="match status" value="1"/>
</dbReference>
<feature type="transmembrane region" description="Helical" evidence="10">
    <location>
        <begin position="346"/>
        <end position="368"/>
    </location>
</feature>
<dbReference type="RefSeq" id="XP_017024376.3">
    <property type="nucleotide sequence ID" value="XM_017168887.3"/>
</dbReference>
<proteinExistence type="inferred from homology"/>
<keyword evidence="11" id="KW-1185">Reference proteome</keyword>
<evidence type="ECO:0000256" key="10">
    <source>
        <dbReference type="RuleBase" id="RU351113"/>
    </source>
</evidence>
<evidence type="ECO:0000256" key="2">
    <source>
        <dbReference type="ARBA" id="ARBA00022475"/>
    </source>
</evidence>
<protein>
    <recommendedName>
        <fullName evidence="10">Odorant receptor</fullName>
    </recommendedName>
</protein>
<evidence type="ECO:0000256" key="6">
    <source>
        <dbReference type="ARBA" id="ARBA00022989"/>
    </source>
</evidence>
<keyword evidence="2" id="KW-1003">Cell membrane</keyword>